<feature type="domain" description="CUT" evidence="18">
    <location>
        <begin position="1132"/>
        <end position="1219"/>
    </location>
</feature>
<dbReference type="OrthoDB" id="10257567at2759"/>
<dbReference type="CDD" id="cd00086">
    <property type="entry name" value="homeodomain"/>
    <property type="match status" value="1"/>
</dbReference>
<dbReference type="KEGG" id="char:105891593"/>
<feature type="region of interest" description="Disordered" evidence="15">
    <location>
        <begin position="332"/>
        <end position="393"/>
    </location>
</feature>
<dbReference type="Proteomes" id="UP000515152">
    <property type="component" value="Chromosome 7"/>
</dbReference>
<evidence type="ECO:0000256" key="3">
    <source>
        <dbReference type="ARBA" id="ARBA00022553"/>
    </source>
</evidence>
<feature type="compositionally biased region" description="Polar residues" evidence="15">
    <location>
        <begin position="352"/>
        <end position="371"/>
    </location>
</feature>
<feature type="region of interest" description="Disordered" evidence="15">
    <location>
        <begin position="614"/>
        <end position="681"/>
    </location>
</feature>
<evidence type="ECO:0000256" key="16">
    <source>
        <dbReference type="SAM" id="Phobius"/>
    </source>
</evidence>
<dbReference type="FunFam" id="1.10.10.60:FF:000116">
    <property type="entry name" value="Cut-like homeobox 2b"/>
    <property type="match status" value="1"/>
</dbReference>
<dbReference type="PANTHER" id="PTHR14043">
    <property type="entry name" value="CCAAT DISPLACEMENT PROTEIN-RELATED"/>
    <property type="match status" value="1"/>
</dbReference>
<evidence type="ECO:0000256" key="15">
    <source>
        <dbReference type="SAM" id="MobiDB-lite"/>
    </source>
</evidence>
<name>A0A8M1KQU6_CLUHA</name>
<feature type="compositionally biased region" description="Low complexity" evidence="15">
    <location>
        <begin position="1707"/>
        <end position="1735"/>
    </location>
</feature>
<sequence length="1793" mass="195323">MAADVGSMFQYWKKFDLRRLQRELNSVAAQLSGRQEECEHSHRHLLELSREFKKNVPEEVRELVTPVLKSFQAEVVALSQRSKEAEAAFLGVYKQLIEAPDPAPVLEASHTLEERLQQLQSSAPDSLELREVSTHWKTHLECLNNSVLPEDGSSTLAEDVPGASGPPSCTMTPNSTRKPKSCSSPHQNHHNQTDGSSEESDSTLSTRLGDTEGKICTLQTSLTTAQSELLELHRKYEEEMASKEEEVGLLVSNLEKANQVVALSQRSKEAEAAFLGVYKQLIEAPDPAPVLEASHTLEERLQQLQSSAPDSLELREVSTNWKTHLECLNNSVLPEDGSSTLAEDVPGASGPPSCTMTPNSTRKPKSCSSPHQNHHNQTDGSSEESDSTLSTRLGDTEGKICTLQTSLTTAQSELLELHRKYEEEMASKEEEVGLLVSNLEKANQRAELAQREVERLKEQLANTQSSQTSSCPTQDAKGKEREETDECSASQLEVALFTKDREILRLLENVQRLQFTLQEVQDASANQIAELERQLAYKTEAIERLEGRLQSQRNYDEIKTELSILKAMKLASANGSLTQESAKAAEALLLDKEAFLPSHKYLMDKARVIHANAVDEDQSEETGKDLSRPIGSYSSPQRPLLGNGCSSSSPDPAPVNGSSSSSSSAHDLSRPFSVSPFSSEKLPGEQLLQKQLLSPLLKKDGGPHTPRMAFPSALFAAKAALMSANQGSVGAGPGETGMPSDQSESGGSSVGEDDQLETSEIAYQVKEQLLKHNIGQRVFGHYVLGLSQGSVSEILARPKPWRKLTVKGKEPFLKMKQFLSDDQNILALRTIQVRQRGSITPRIRTPETGSDEAIKNILEQAKKEIQSQRGGEGKSLSGGSSGRSSGGGGGGGVGGSSSDETIKSILEQARREMQAQQQALIEMEHCGRAASSSSSSVMERLCLQDAAKALQGPGPAYVKQEEGGVVPVCVGNPINSPQTPLSVISPAAFVQNIIRKVKSEIGEAGAYFDQHWSAERGGLSLMGVASRPFTSVSPSVSSSSSSGHSAMPRPWPRPESGEGPPTSDDTSGAEEEGGGGVRAGAGTPAPPGGRPVEVKVEPDMSAAGDGPSRGPYYPSYIPRTLKPTVPPLTPEQYEMYMYREVDTMELTRQVKEKLAKNGICQRIFGEKVLGLSQGSVSDMLSRPKPWSKLTQKGREPFIRMQLWLLDLLGLGLSQLPNHSNTLVSSDKSPVLSLSSPSPPPSPEERPPSLPHPPEPISLALESSKENQHPHPLHPHPRPHPHPHADPPGGKSTPALQVLPPPHTPLGIQELVAMSPELDTYAITKRVKEVLTDNNLGQRLFGETILGLTQGSVSDLLSRPKPWHKLSLKGREPFVRMQLWLNDPHNVEKLRDMKKLEKKAYLKRRYGLLSPGSDSDSPGTRSDCVSPGLTPGLTPLELCPFTQAKKPRVVLAAEEKEALRKAYLQEPYPSQHTIEMLAAQLNLKTNTVINWFHNYRSQQDLPVTLLFSLSLLSFTLSLFIYLSLSIYLFLSLSRMRREVLMAGPQDNDTDAEPTLYSPLASHSPVSDGDDKKPLPHARPLSASIRHLSVKQEAGDPELEAPGEGDATGRQSRMKHFPLCLPFPPLKSEREEPAPHRLHSGGENKAGSSLGQRLFSGYLSTEGLQRTSMTQHEEEDPEKSPVDPVSFKATSEPCRSSLEVSLNSPSAASSPGLMLSVSPVPSSSAPISPSLPNPASNHGPDLQSAPSYGLDTPAPHNPKPKKSTQKRNEKMANLNNIIHRLERAANREETLEWEF</sequence>
<dbReference type="InterPro" id="IPR057476">
    <property type="entry name" value="Cux_N"/>
</dbReference>
<feature type="transmembrane region" description="Helical" evidence="16">
    <location>
        <begin position="1504"/>
        <end position="1529"/>
    </location>
</feature>
<comment type="subcellular location">
    <subcellularLocation>
        <location evidence="1 11 12">Nucleus</location>
    </subcellularLocation>
</comment>
<evidence type="ECO:0000256" key="2">
    <source>
        <dbReference type="ARBA" id="ARBA00008190"/>
    </source>
</evidence>
<feature type="region of interest" description="Disordered" evidence="15">
    <location>
        <begin position="864"/>
        <end position="899"/>
    </location>
</feature>
<dbReference type="GO" id="GO:0000977">
    <property type="term" value="F:RNA polymerase II transcription regulatory region sequence-specific DNA binding"/>
    <property type="evidence" value="ECO:0007669"/>
    <property type="project" value="TreeGrafter"/>
</dbReference>
<proteinExistence type="inferred from homology"/>
<keyword evidence="5 13" id="KW-0805">Transcription regulation</keyword>
<feature type="compositionally biased region" description="Polar residues" evidence="15">
    <location>
        <begin position="332"/>
        <end position="341"/>
    </location>
</feature>
<keyword evidence="3" id="KW-0597">Phosphoprotein</keyword>
<dbReference type="GO" id="GO:0000981">
    <property type="term" value="F:DNA-binding transcription factor activity, RNA polymerase II-specific"/>
    <property type="evidence" value="ECO:0007669"/>
    <property type="project" value="TreeGrafter"/>
</dbReference>
<dbReference type="FunFam" id="1.10.260.40:FF:000010">
    <property type="entry name" value="Cut-like homeobox 1a"/>
    <property type="match status" value="1"/>
</dbReference>
<dbReference type="PROSITE" id="PS51042">
    <property type="entry name" value="CUT"/>
    <property type="match status" value="3"/>
</dbReference>
<keyword evidence="16" id="KW-0472">Membrane</keyword>
<keyword evidence="4" id="KW-0677">Repeat</keyword>
<feature type="compositionally biased region" description="Pro residues" evidence="15">
    <location>
        <begin position="1236"/>
        <end position="1255"/>
    </location>
</feature>
<reference evidence="20" key="1">
    <citation type="submission" date="2025-08" db="UniProtKB">
        <authorList>
            <consortium name="RefSeq"/>
        </authorList>
    </citation>
    <scope>IDENTIFICATION</scope>
</reference>
<dbReference type="GO" id="GO:0005634">
    <property type="term" value="C:nucleus"/>
    <property type="evidence" value="ECO:0007669"/>
    <property type="project" value="UniProtKB-SubCell"/>
</dbReference>
<feature type="compositionally biased region" description="Low complexity" evidence="15">
    <location>
        <begin position="1224"/>
        <end position="1235"/>
    </location>
</feature>
<dbReference type="InterPro" id="IPR003350">
    <property type="entry name" value="CUT_dom"/>
</dbReference>
<dbReference type="GeneID" id="105891593"/>
<evidence type="ECO:0000256" key="5">
    <source>
        <dbReference type="ARBA" id="ARBA00023015"/>
    </source>
</evidence>
<keyword evidence="8 11" id="KW-0371">Homeobox</keyword>
<evidence type="ECO:0000256" key="4">
    <source>
        <dbReference type="ARBA" id="ARBA00022737"/>
    </source>
</evidence>
<dbReference type="SMART" id="SM00389">
    <property type="entry name" value="HOX"/>
    <property type="match status" value="1"/>
</dbReference>
<feature type="compositionally biased region" description="Basic residues" evidence="15">
    <location>
        <begin position="1270"/>
        <end position="1281"/>
    </location>
</feature>
<evidence type="ECO:0000259" key="17">
    <source>
        <dbReference type="PROSITE" id="PS50071"/>
    </source>
</evidence>
<feature type="domain" description="CUT" evidence="18">
    <location>
        <begin position="1308"/>
        <end position="1395"/>
    </location>
</feature>
<feature type="region of interest" description="Disordered" evidence="15">
    <location>
        <begin position="726"/>
        <end position="754"/>
    </location>
</feature>
<feature type="compositionally biased region" description="Gly residues" evidence="15">
    <location>
        <begin position="879"/>
        <end position="895"/>
    </location>
</feature>
<evidence type="ECO:0000256" key="12">
    <source>
        <dbReference type="RuleBase" id="RU000682"/>
    </source>
</evidence>
<feature type="region of interest" description="Disordered" evidence="15">
    <location>
        <begin position="459"/>
        <end position="485"/>
    </location>
</feature>
<protein>
    <recommendedName>
        <fullName evidence="13">Homeobox protein cut-like</fullName>
    </recommendedName>
</protein>
<feature type="coiled-coil region" evidence="14">
    <location>
        <begin position="503"/>
        <end position="548"/>
    </location>
</feature>
<evidence type="ECO:0000256" key="14">
    <source>
        <dbReference type="SAM" id="Coils"/>
    </source>
</evidence>
<keyword evidence="6 14" id="KW-0175">Coiled coil</keyword>
<evidence type="ECO:0000256" key="10">
    <source>
        <dbReference type="ARBA" id="ARBA00023242"/>
    </source>
</evidence>
<feature type="region of interest" description="Disordered" evidence="15">
    <location>
        <begin position="150"/>
        <end position="208"/>
    </location>
</feature>
<feature type="region of interest" description="Disordered" evidence="15">
    <location>
        <begin position="1616"/>
        <end position="1769"/>
    </location>
</feature>
<feature type="compositionally biased region" description="Polar residues" evidence="15">
    <location>
        <begin position="1656"/>
        <end position="1668"/>
    </location>
</feature>
<evidence type="ECO:0000313" key="20">
    <source>
        <dbReference type="RefSeq" id="XP_042564049.1"/>
    </source>
</evidence>
<dbReference type="InterPro" id="IPR001356">
    <property type="entry name" value="HD"/>
</dbReference>
<keyword evidence="19" id="KW-1185">Reference proteome</keyword>
<comment type="similarity">
    <text evidence="2 13">Belongs to the CUT homeobox family.</text>
</comment>
<evidence type="ECO:0000256" key="11">
    <source>
        <dbReference type="PROSITE-ProRule" id="PRU00108"/>
    </source>
</evidence>
<keyword evidence="7 11" id="KW-0238">DNA-binding</keyword>
<feature type="domain" description="CUT" evidence="18">
    <location>
        <begin position="747"/>
        <end position="834"/>
    </location>
</feature>
<feature type="compositionally biased region" description="Low complexity" evidence="15">
    <location>
        <begin position="1031"/>
        <end position="1042"/>
    </location>
</feature>
<dbReference type="RefSeq" id="XP_042564049.1">
    <property type="nucleotide sequence ID" value="XM_042708115.1"/>
</dbReference>
<keyword evidence="16" id="KW-0812">Transmembrane</keyword>
<evidence type="ECO:0000256" key="6">
    <source>
        <dbReference type="ARBA" id="ARBA00023054"/>
    </source>
</evidence>
<dbReference type="Pfam" id="PF00046">
    <property type="entry name" value="Homeodomain"/>
    <property type="match status" value="1"/>
</dbReference>
<dbReference type="PANTHER" id="PTHR14043:SF5">
    <property type="entry name" value="HOMEOBOX PROTEIN CUT-LIKE 2"/>
    <property type="match status" value="1"/>
</dbReference>
<evidence type="ECO:0000256" key="7">
    <source>
        <dbReference type="ARBA" id="ARBA00023125"/>
    </source>
</evidence>
<gene>
    <name evidence="20" type="primary">cux2b</name>
</gene>
<evidence type="ECO:0000256" key="13">
    <source>
        <dbReference type="RuleBase" id="RU361129"/>
    </source>
</evidence>
<feature type="domain" description="Homeobox" evidence="17">
    <location>
        <begin position="1441"/>
        <end position="1501"/>
    </location>
</feature>
<dbReference type="Pfam" id="PF25398">
    <property type="entry name" value="CUX1_N"/>
    <property type="match status" value="2"/>
</dbReference>
<feature type="region of interest" description="Disordered" evidence="15">
    <location>
        <begin position="1590"/>
        <end position="1609"/>
    </location>
</feature>
<feature type="region of interest" description="Disordered" evidence="15">
    <location>
        <begin position="1543"/>
        <end position="1576"/>
    </location>
</feature>
<accession>A0A8M1KQU6</accession>
<feature type="DNA-binding region" description="Homeobox" evidence="11">
    <location>
        <begin position="1443"/>
        <end position="1502"/>
    </location>
</feature>
<keyword evidence="16" id="KW-1133">Transmembrane helix</keyword>
<dbReference type="CTD" id="565530"/>
<organism evidence="19 20">
    <name type="scientific">Clupea harengus</name>
    <name type="common">Atlantic herring</name>
    <dbReference type="NCBI Taxonomy" id="7950"/>
    <lineage>
        <taxon>Eukaryota</taxon>
        <taxon>Metazoa</taxon>
        <taxon>Chordata</taxon>
        <taxon>Craniata</taxon>
        <taxon>Vertebrata</taxon>
        <taxon>Euteleostomi</taxon>
        <taxon>Actinopterygii</taxon>
        <taxon>Neopterygii</taxon>
        <taxon>Teleostei</taxon>
        <taxon>Clupei</taxon>
        <taxon>Clupeiformes</taxon>
        <taxon>Clupeoidei</taxon>
        <taxon>Clupeidae</taxon>
        <taxon>Clupea</taxon>
    </lineage>
</organism>
<evidence type="ECO:0000259" key="18">
    <source>
        <dbReference type="PROSITE" id="PS51042"/>
    </source>
</evidence>
<dbReference type="Pfam" id="PF02376">
    <property type="entry name" value="CUT"/>
    <property type="match status" value="3"/>
</dbReference>
<keyword evidence="9 13" id="KW-0804">Transcription</keyword>
<evidence type="ECO:0000256" key="9">
    <source>
        <dbReference type="ARBA" id="ARBA00023163"/>
    </source>
</evidence>
<evidence type="ECO:0000256" key="8">
    <source>
        <dbReference type="ARBA" id="ARBA00023155"/>
    </source>
</evidence>
<evidence type="ECO:0000313" key="19">
    <source>
        <dbReference type="Proteomes" id="UP000515152"/>
    </source>
</evidence>
<feature type="compositionally biased region" description="Polar residues" evidence="15">
    <location>
        <begin position="1696"/>
        <end position="1706"/>
    </location>
</feature>
<feature type="compositionally biased region" description="Polar residues" evidence="15">
    <location>
        <begin position="167"/>
        <end position="186"/>
    </location>
</feature>
<dbReference type="PROSITE" id="PS50071">
    <property type="entry name" value="HOMEOBOX_2"/>
    <property type="match status" value="1"/>
</dbReference>
<dbReference type="FunFam" id="1.10.260.40:FF:000004">
    <property type="entry name" value="Cut-like homeobox 1a"/>
    <property type="match status" value="2"/>
</dbReference>
<evidence type="ECO:0000256" key="1">
    <source>
        <dbReference type="ARBA" id="ARBA00004123"/>
    </source>
</evidence>
<keyword evidence="10 11" id="KW-0539">Nucleus</keyword>
<feature type="region of interest" description="Disordered" evidence="15">
    <location>
        <begin position="1028"/>
        <end position="1115"/>
    </location>
</feature>
<feature type="region of interest" description="Disordered" evidence="15">
    <location>
        <begin position="1222"/>
        <end position="1297"/>
    </location>
</feature>
<dbReference type="SMART" id="SM01109">
    <property type="entry name" value="CUT"/>
    <property type="match status" value="3"/>
</dbReference>